<feature type="domain" description="HTH cro/C1-type" evidence="6">
    <location>
        <begin position="2"/>
        <end position="41"/>
    </location>
</feature>
<evidence type="ECO:0000256" key="4">
    <source>
        <dbReference type="ARBA" id="ARBA00023163"/>
    </source>
</evidence>
<keyword evidence="2" id="KW-0805">Transcription regulation</keyword>
<dbReference type="InterPro" id="IPR001761">
    <property type="entry name" value="Peripla_BP/Lac1_sug-bd_dom"/>
</dbReference>
<evidence type="ECO:0000259" key="5">
    <source>
        <dbReference type="PROSITE" id="PS50932"/>
    </source>
</evidence>
<reference evidence="8" key="2">
    <citation type="submission" date="2016-11" db="EMBL/GenBank/DDBJ databases">
        <authorList>
            <person name="Jaros S."/>
            <person name="Januszkiewicz K."/>
            <person name="Wedrychowicz H."/>
        </authorList>
    </citation>
    <scope>NUCLEOTIDE SEQUENCE [LARGE SCALE GENOMIC DNA]</scope>
    <source>
        <strain evidence="8">ACA-DC 1533</strain>
    </source>
</reference>
<evidence type="ECO:0000256" key="1">
    <source>
        <dbReference type="ARBA" id="ARBA00022491"/>
    </source>
</evidence>
<gene>
    <name evidence="7" type="ORF">IV43_GL001545</name>
    <name evidence="8" type="ORF">LAC1533_2132</name>
</gene>
<organism evidence="7 9">
    <name type="scientific">Ligilactobacillus acidipiscis</name>
    <dbReference type="NCBI Taxonomy" id="89059"/>
    <lineage>
        <taxon>Bacteria</taxon>
        <taxon>Bacillati</taxon>
        <taxon>Bacillota</taxon>
        <taxon>Bacilli</taxon>
        <taxon>Lactobacillales</taxon>
        <taxon>Lactobacillaceae</taxon>
        <taxon>Ligilactobacillus</taxon>
    </lineage>
</organism>
<dbReference type="PANTHER" id="PTHR30146">
    <property type="entry name" value="LACI-RELATED TRANSCRIPTIONAL REPRESSOR"/>
    <property type="match status" value="1"/>
</dbReference>
<dbReference type="InterPro" id="IPR000843">
    <property type="entry name" value="HTH_LacI"/>
</dbReference>
<proteinExistence type="predicted"/>
<dbReference type="NCBIfam" id="NF047341">
    <property type="entry name" value="lactose_RbsR"/>
    <property type="match status" value="1"/>
</dbReference>
<dbReference type="PROSITE" id="PS50943">
    <property type="entry name" value="HTH_CROC1"/>
    <property type="match status" value="1"/>
</dbReference>
<dbReference type="OrthoDB" id="9775106at2"/>
<dbReference type="InterPro" id="IPR010982">
    <property type="entry name" value="Lambda_DNA-bd_dom_sf"/>
</dbReference>
<dbReference type="RefSeq" id="WP_056988110.1">
    <property type="nucleotide sequence ID" value="NZ_JQBK01000048.1"/>
</dbReference>
<sequence>MNKKKITIKDVAKKAGLSITSVSQILNGNTQRFSEKAIKKVYAAQKELNYVPDFFAQRMVTKKSHLIGVLVPDISNPFFAQLFLGIQDILNKQGYVALIYNMEGDEKQESHYVEDLIRRGVDGLIIASSAFSDQSIYQALQRENLPMIVMDQKTETDMVDAVQADNYDGGKQAALYLQELGHKKAAVVLPENPTVNVRKRYEGFASVYGDELLVVNGELSTSGGQGAVKKIINSDITAIFAINDLIAFGLYMGLKEAGKKIPNDYSVVGFDDISPCGYVTPPLTTIAQPTFELGQEAAKMLMGRLNSPQKEPEEKMLPVKLVQRFSVMPLK</sequence>
<dbReference type="EMBL" id="JQBK01000048">
    <property type="protein sequence ID" value="KRN82718.1"/>
    <property type="molecule type" value="Genomic_DNA"/>
</dbReference>
<dbReference type="CDD" id="cd01392">
    <property type="entry name" value="HTH_LacI"/>
    <property type="match status" value="1"/>
</dbReference>
<dbReference type="InterPro" id="IPR028082">
    <property type="entry name" value="Peripla_BP_I"/>
</dbReference>
<dbReference type="InterPro" id="IPR001387">
    <property type="entry name" value="Cro/C1-type_HTH"/>
</dbReference>
<reference evidence="10" key="3">
    <citation type="submission" date="2016-11" db="EMBL/GenBank/DDBJ databases">
        <authorList>
            <person name="Papadimitriou K."/>
        </authorList>
    </citation>
    <scope>NUCLEOTIDE SEQUENCE [LARGE SCALE GENOMIC DNA]</scope>
    <source>
        <strain evidence="10">ACA-DC 1533</strain>
    </source>
</reference>
<dbReference type="PROSITE" id="PS50932">
    <property type="entry name" value="HTH_LACI_2"/>
    <property type="match status" value="1"/>
</dbReference>
<dbReference type="KEGG" id="laca:LAC1533_2132"/>
<evidence type="ECO:0000313" key="10">
    <source>
        <dbReference type="Proteomes" id="UP000190935"/>
    </source>
</evidence>
<dbReference type="EMBL" id="LT630287">
    <property type="protein sequence ID" value="SFV41555.1"/>
    <property type="molecule type" value="Genomic_DNA"/>
</dbReference>
<dbReference type="SMART" id="SM00354">
    <property type="entry name" value="HTH_LACI"/>
    <property type="match status" value="1"/>
</dbReference>
<dbReference type="GeneID" id="95350233"/>
<feature type="domain" description="HTH lacI-type" evidence="5">
    <location>
        <begin position="6"/>
        <end position="61"/>
    </location>
</feature>
<keyword evidence="3" id="KW-0238">DNA-binding</keyword>
<dbReference type="GO" id="GO:0003700">
    <property type="term" value="F:DNA-binding transcription factor activity"/>
    <property type="evidence" value="ECO:0007669"/>
    <property type="project" value="TreeGrafter"/>
</dbReference>
<protein>
    <submittedName>
        <fullName evidence="7">LacI family sugar-binding transcriptional regulator</fullName>
    </submittedName>
    <submittedName>
        <fullName evidence="8">Ribose operon repressor</fullName>
    </submittedName>
</protein>
<dbReference type="Gene3D" id="1.10.260.40">
    <property type="entry name" value="lambda repressor-like DNA-binding domains"/>
    <property type="match status" value="1"/>
</dbReference>
<evidence type="ECO:0000313" key="7">
    <source>
        <dbReference type="EMBL" id="KRN82718.1"/>
    </source>
</evidence>
<keyword evidence="4" id="KW-0804">Transcription</keyword>
<name>A0A0R2JZL6_9LACO</name>
<dbReference type="SUPFAM" id="SSF53822">
    <property type="entry name" value="Periplasmic binding protein-like I"/>
    <property type="match status" value="1"/>
</dbReference>
<keyword evidence="1" id="KW-0678">Repressor</keyword>
<dbReference type="SUPFAM" id="SSF47413">
    <property type="entry name" value="lambda repressor-like DNA-binding domains"/>
    <property type="match status" value="1"/>
</dbReference>
<dbReference type="PATRIC" id="fig|89059.3.peg.1654"/>
<evidence type="ECO:0000259" key="6">
    <source>
        <dbReference type="PROSITE" id="PS50943"/>
    </source>
</evidence>
<accession>A0A0R2JZL6</accession>
<dbReference type="STRING" id="89059.LAC1533_2132"/>
<dbReference type="Gene3D" id="3.40.50.2300">
    <property type="match status" value="2"/>
</dbReference>
<reference evidence="7 9" key="1">
    <citation type="journal article" date="2015" name="Genome Announc.">
        <title>Expanding the biotechnology potential of lactobacilli through comparative genomics of 213 strains and associated genera.</title>
        <authorList>
            <person name="Sun Z."/>
            <person name="Harris H.M."/>
            <person name="McCann A."/>
            <person name="Guo C."/>
            <person name="Argimon S."/>
            <person name="Zhang W."/>
            <person name="Yang X."/>
            <person name="Jeffery I.B."/>
            <person name="Cooney J.C."/>
            <person name="Kagawa T.F."/>
            <person name="Liu W."/>
            <person name="Song Y."/>
            <person name="Salvetti E."/>
            <person name="Wrobel A."/>
            <person name="Rasinkangas P."/>
            <person name="Parkhill J."/>
            <person name="Rea M.C."/>
            <person name="O'Sullivan O."/>
            <person name="Ritari J."/>
            <person name="Douillard F.P."/>
            <person name="Paul Ross R."/>
            <person name="Yang R."/>
            <person name="Briner A.E."/>
            <person name="Felis G.E."/>
            <person name="de Vos W.M."/>
            <person name="Barrangou R."/>
            <person name="Klaenhammer T.R."/>
            <person name="Caufield P.W."/>
            <person name="Cui Y."/>
            <person name="Zhang H."/>
            <person name="O'Toole P.W."/>
        </authorList>
    </citation>
    <scope>NUCLEOTIDE SEQUENCE [LARGE SCALE GENOMIC DNA]</scope>
    <source>
        <strain evidence="7 9">DSM 15353</strain>
    </source>
</reference>
<dbReference type="Pfam" id="PF00532">
    <property type="entry name" value="Peripla_BP_1"/>
    <property type="match status" value="1"/>
</dbReference>
<dbReference type="CDD" id="cd19976">
    <property type="entry name" value="PBP1_DegA_Like"/>
    <property type="match status" value="1"/>
</dbReference>
<dbReference type="GO" id="GO:0000976">
    <property type="term" value="F:transcription cis-regulatory region binding"/>
    <property type="evidence" value="ECO:0007669"/>
    <property type="project" value="TreeGrafter"/>
</dbReference>
<dbReference type="Proteomes" id="UP000190935">
    <property type="component" value="Chromosome I"/>
</dbReference>
<dbReference type="Proteomes" id="UP000051491">
    <property type="component" value="Unassembled WGS sequence"/>
</dbReference>
<evidence type="ECO:0000313" key="9">
    <source>
        <dbReference type="Proteomes" id="UP000051491"/>
    </source>
</evidence>
<dbReference type="Pfam" id="PF00356">
    <property type="entry name" value="LacI"/>
    <property type="match status" value="1"/>
</dbReference>
<dbReference type="AlphaFoldDB" id="A0A0R2JZL6"/>
<evidence type="ECO:0000256" key="3">
    <source>
        <dbReference type="ARBA" id="ARBA00023125"/>
    </source>
</evidence>
<evidence type="ECO:0000313" key="8">
    <source>
        <dbReference type="EMBL" id="SFV41555.1"/>
    </source>
</evidence>
<evidence type="ECO:0000256" key="2">
    <source>
        <dbReference type="ARBA" id="ARBA00023015"/>
    </source>
</evidence>
<dbReference type="PANTHER" id="PTHR30146:SF148">
    <property type="entry name" value="HTH-TYPE TRANSCRIPTIONAL REPRESSOR PURR-RELATED"/>
    <property type="match status" value="1"/>
</dbReference>